<name>A0A7N0V294_KALFE</name>
<dbReference type="Gramene" id="Kaladp0098s0147.1.v1.1">
    <property type="protein sequence ID" value="Kaladp0098s0147.1.v1.1.CDS.1"/>
    <property type="gene ID" value="Kaladp0098s0147.v1.1"/>
</dbReference>
<proteinExistence type="inferred from homology"/>
<protein>
    <recommendedName>
        <fullName evidence="4">FAS1 domain-containing protein</fullName>
    </recommendedName>
</protein>
<feature type="region of interest" description="Disordered" evidence="2">
    <location>
        <begin position="24"/>
        <end position="68"/>
    </location>
</feature>
<feature type="compositionally biased region" description="Low complexity" evidence="2">
    <location>
        <begin position="58"/>
        <end position="68"/>
    </location>
</feature>
<keyword evidence="6" id="KW-1185">Reference proteome</keyword>
<reference evidence="5" key="1">
    <citation type="submission" date="2021-01" db="UniProtKB">
        <authorList>
            <consortium name="EnsemblPlants"/>
        </authorList>
    </citation>
    <scope>IDENTIFICATION</scope>
</reference>
<keyword evidence="3" id="KW-0732">Signal</keyword>
<dbReference type="OMA" id="CHCVEFP"/>
<dbReference type="EnsemblPlants" id="Kaladp0098s0147.1.v1.1">
    <property type="protein sequence ID" value="Kaladp0098s0147.1.v1.1.CDS.1"/>
    <property type="gene ID" value="Kaladp0098s0147.v1.1"/>
</dbReference>
<feature type="domain" description="FAS1" evidence="4">
    <location>
        <begin position="76"/>
        <end position="200"/>
    </location>
</feature>
<evidence type="ECO:0000313" key="6">
    <source>
        <dbReference type="Proteomes" id="UP000594263"/>
    </source>
</evidence>
<dbReference type="PANTHER" id="PTHR33985:SF5">
    <property type="entry name" value="FASCICLIN-LIKE ARABINOGALACTAN FAMILY PROTEIN"/>
    <property type="match status" value="1"/>
</dbReference>
<evidence type="ECO:0000256" key="2">
    <source>
        <dbReference type="SAM" id="MobiDB-lite"/>
    </source>
</evidence>
<evidence type="ECO:0000256" key="3">
    <source>
        <dbReference type="SAM" id="SignalP"/>
    </source>
</evidence>
<dbReference type="Proteomes" id="UP000594263">
    <property type="component" value="Unplaced"/>
</dbReference>
<dbReference type="InterPro" id="IPR036378">
    <property type="entry name" value="FAS1_dom_sf"/>
</dbReference>
<comment type="similarity">
    <text evidence="1">Belongs to the fasciclin-like AGP family.</text>
</comment>
<feature type="chain" id="PRO_5029664661" description="FAS1 domain-containing protein" evidence="3">
    <location>
        <begin position="20"/>
        <end position="259"/>
    </location>
</feature>
<dbReference type="Gene3D" id="2.30.180.10">
    <property type="entry name" value="FAS1 domain"/>
    <property type="match status" value="1"/>
</dbReference>
<accession>A0A7N0V294</accession>
<dbReference type="FunFam" id="2.30.180.10:FF:000046">
    <property type="entry name" value="Fasciclin-like arabinogalactan family protein"/>
    <property type="match status" value="1"/>
</dbReference>
<dbReference type="InterPro" id="IPR052806">
    <property type="entry name" value="Fasciclin-like_AGP"/>
</dbReference>
<dbReference type="SMART" id="SM00554">
    <property type="entry name" value="FAS1"/>
    <property type="match status" value="1"/>
</dbReference>
<evidence type="ECO:0000259" key="4">
    <source>
        <dbReference type="PROSITE" id="PS50213"/>
    </source>
</evidence>
<dbReference type="SUPFAM" id="SSF82153">
    <property type="entry name" value="FAS1 domain"/>
    <property type="match status" value="1"/>
</dbReference>
<feature type="compositionally biased region" description="Pro residues" evidence="2">
    <location>
        <begin position="32"/>
        <end position="57"/>
    </location>
</feature>
<dbReference type="AlphaFoldDB" id="A0A7N0V294"/>
<evidence type="ECO:0000256" key="1">
    <source>
        <dbReference type="ARBA" id="ARBA00007843"/>
    </source>
</evidence>
<evidence type="ECO:0000313" key="5">
    <source>
        <dbReference type="EnsemblPlants" id="Kaladp0098s0147.1.v1.1.CDS.1"/>
    </source>
</evidence>
<dbReference type="PANTHER" id="PTHR33985">
    <property type="entry name" value="OS02G0491300 PROTEIN-RELATED"/>
    <property type="match status" value="1"/>
</dbReference>
<feature type="signal peptide" evidence="3">
    <location>
        <begin position="1"/>
        <end position="19"/>
    </location>
</feature>
<sequence length="259" mass="27716">MAYMSFLFLMPLFISSTSSPPLQPLPFHSRPSAPPTKPPLASPPPVQPHPLAPPPPHSSSASSSLIRPPRMSQERMNSILEALIGTGDFANWADLLAFADPSLLPFTSTLFVPDNDEFVPAADGGFDPFLFLYHVVPHRLSFSDLCLLRADTRLPTLLPTKSILVTNSSRFNFTLDGVTITDPDIYSTDSVSVHGIHGLLNYQKYGGGGGRILSFPLKGTPPPVDAAAGARAPTTLQISKGGMVHAGFAFMGTVPLLMI</sequence>
<organism evidence="5 6">
    <name type="scientific">Kalanchoe fedtschenkoi</name>
    <name type="common">Lavender scallops</name>
    <name type="synonym">South American air plant</name>
    <dbReference type="NCBI Taxonomy" id="63787"/>
    <lineage>
        <taxon>Eukaryota</taxon>
        <taxon>Viridiplantae</taxon>
        <taxon>Streptophyta</taxon>
        <taxon>Embryophyta</taxon>
        <taxon>Tracheophyta</taxon>
        <taxon>Spermatophyta</taxon>
        <taxon>Magnoliopsida</taxon>
        <taxon>eudicotyledons</taxon>
        <taxon>Gunneridae</taxon>
        <taxon>Pentapetalae</taxon>
        <taxon>Saxifragales</taxon>
        <taxon>Crassulaceae</taxon>
        <taxon>Kalanchoe</taxon>
    </lineage>
</organism>
<dbReference type="InterPro" id="IPR000782">
    <property type="entry name" value="FAS1_domain"/>
</dbReference>
<dbReference type="PROSITE" id="PS50213">
    <property type="entry name" value="FAS1"/>
    <property type="match status" value="1"/>
</dbReference>